<protein>
    <submittedName>
        <fullName evidence="4">Sulfotransferase domain-containing protein</fullName>
    </submittedName>
</protein>
<comment type="similarity">
    <text evidence="1">Belongs to the sulfotransferase 1 family.</text>
</comment>
<accession>A0ABZ2IS20</accession>
<organism evidence="4 5">
    <name type="scientific">Pseudodesulfovibrio methanolicus</name>
    <dbReference type="NCBI Taxonomy" id="3126690"/>
    <lineage>
        <taxon>Bacteria</taxon>
        <taxon>Pseudomonadati</taxon>
        <taxon>Thermodesulfobacteriota</taxon>
        <taxon>Desulfovibrionia</taxon>
        <taxon>Desulfovibrionales</taxon>
        <taxon>Desulfovibrionaceae</taxon>
    </lineage>
</organism>
<proteinExistence type="inferred from homology"/>
<dbReference type="Gene3D" id="3.40.50.300">
    <property type="entry name" value="P-loop containing nucleotide triphosphate hydrolases"/>
    <property type="match status" value="1"/>
</dbReference>
<reference evidence="4 5" key="1">
    <citation type="submission" date="2024-03" db="EMBL/GenBank/DDBJ databases">
        <title>Phenotype and Genome Characterization of a Sulfate-Reducing Bacterium Pseudodesulfovibrio sp. strain 5S69, isolated from Petroleum Reservoir in Tatarstan (Russia).</title>
        <authorList>
            <person name="Bidzhieva S.K."/>
            <person name="Kadnikov V."/>
            <person name="Tourova T.P."/>
            <person name="Samigullina S.R."/>
            <person name="Sokolova D.S."/>
            <person name="Poltaraus A.B."/>
            <person name="Avtukh A.N."/>
            <person name="Tereshina V.M."/>
            <person name="Mardanov A.V."/>
            <person name="Nazina T.N."/>
        </authorList>
    </citation>
    <scope>NUCLEOTIDE SEQUENCE [LARGE SCALE GENOMIC DNA]</scope>
    <source>
        <strain evidence="4 5">5S69</strain>
    </source>
</reference>
<evidence type="ECO:0000256" key="2">
    <source>
        <dbReference type="ARBA" id="ARBA00022679"/>
    </source>
</evidence>
<dbReference type="PANTHER" id="PTHR11783">
    <property type="entry name" value="SULFOTRANSFERASE SULT"/>
    <property type="match status" value="1"/>
</dbReference>
<dbReference type="InterPro" id="IPR027417">
    <property type="entry name" value="P-loop_NTPase"/>
</dbReference>
<dbReference type="RefSeq" id="WP_338667161.1">
    <property type="nucleotide sequence ID" value="NZ_CP146609.1"/>
</dbReference>
<dbReference type="SUPFAM" id="SSF52540">
    <property type="entry name" value="P-loop containing nucleoside triphosphate hydrolases"/>
    <property type="match status" value="1"/>
</dbReference>
<keyword evidence="5" id="KW-1185">Reference proteome</keyword>
<dbReference type="EMBL" id="CP146609">
    <property type="protein sequence ID" value="WWX21505.1"/>
    <property type="molecule type" value="Genomic_DNA"/>
</dbReference>
<evidence type="ECO:0000259" key="3">
    <source>
        <dbReference type="Pfam" id="PF00685"/>
    </source>
</evidence>
<evidence type="ECO:0000313" key="5">
    <source>
        <dbReference type="Proteomes" id="UP001385389"/>
    </source>
</evidence>
<evidence type="ECO:0000256" key="1">
    <source>
        <dbReference type="ARBA" id="ARBA00005771"/>
    </source>
</evidence>
<gene>
    <name evidence="4" type="ORF">V8V93_13765</name>
</gene>
<evidence type="ECO:0000313" key="4">
    <source>
        <dbReference type="EMBL" id="WWX21505.1"/>
    </source>
</evidence>
<dbReference type="InterPro" id="IPR000863">
    <property type="entry name" value="Sulfotransferase_dom"/>
</dbReference>
<name>A0ABZ2IS20_9BACT</name>
<keyword evidence="2" id="KW-0808">Transferase</keyword>
<feature type="domain" description="Sulfotransferase" evidence="3">
    <location>
        <begin position="23"/>
        <end position="220"/>
    </location>
</feature>
<sequence>MHPTKSLLKRLYAVTSALSSHSDERVFIACFPKSGSTFLRNVMAEITGYKTEEVCVGVKNDEQGIYLPALIDQAFNGISSRMHMKAKDQNIEILQKCGIRPVVLVRNIFDIVVSLRDHCHRTPIFAMVQMKDAYAKLSPEKQLDAIIDMLVPWYIEFYASWYRARESNAVDLYWTSYEEVMSDKPKAVRDICGFYGIKTSDEEIDRAIKTIEGDRKRSNFNVGKTGRGKENLTPEQIRKITGMAGYFEDIDFSSMGVVR</sequence>
<dbReference type="Pfam" id="PF00685">
    <property type="entry name" value="Sulfotransfer_1"/>
    <property type="match status" value="1"/>
</dbReference>
<dbReference type="Proteomes" id="UP001385389">
    <property type="component" value="Chromosome"/>
</dbReference>